<dbReference type="AlphaFoldDB" id="A0A5C5U7E2"/>
<name>A0A5C5U7E2_9GAMM</name>
<evidence type="ECO:0000313" key="3">
    <source>
        <dbReference type="Proteomes" id="UP000315949"/>
    </source>
</evidence>
<accession>A0A5C5U7E2</accession>
<dbReference type="RefSeq" id="WP_051322743.1">
    <property type="nucleotide sequence ID" value="NZ_VOHE01000001.1"/>
</dbReference>
<protein>
    <recommendedName>
        <fullName evidence="4">DUF5329 domain-containing protein</fullName>
    </recommendedName>
</protein>
<feature type="signal peptide" evidence="1">
    <location>
        <begin position="1"/>
        <end position="27"/>
    </location>
</feature>
<reference evidence="2 3" key="1">
    <citation type="submission" date="2019-07" db="EMBL/GenBank/DDBJ databases">
        <title>Luteimonas sp. YD-1 nov., isolated from acidic soil.</title>
        <authorList>
            <person name="Zhou J."/>
        </authorList>
    </citation>
    <scope>NUCLEOTIDE SEQUENCE [LARGE SCALE GENOMIC DNA]</scope>
    <source>
        <strain evidence="2 3">YD-1</strain>
    </source>
</reference>
<evidence type="ECO:0000313" key="2">
    <source>
        <dbReference type="EMBL" id="TWT21689.1"/>
    </source>
</evidence>
<dbReference type="Pfam" id="PF17263">
    <property type="entry name" value="DUF5329"/>
    <property type="match status" value="1"/>
</dbReference>
<dbReference type="Proteomes" id="UP000315949">
    <property type="component" value="Unassembled WGS sequence"/>
</dbReference>
<comment type="caution">
    <text evidence="2">The sequence shown here is derived from an EMBL/GenBank/DDBJ whole genome shotgun (WGS) entry which is preliminary data.</text>
</comment>
<evidence type="ECO:0008006" key="4">
    <source>
        <dbReference type="Google" id="ProtNLM"/>
    </source>
</evidence>
<dbReference type="OrthoDB" id="344871at2"/>
<sequence length="131" mass="14091">MAIRRPWLAVAVSALALMAAIPQGARAGDADREIDALVAAVGASDCEFQRNGRWHAPAAAQKHLQRKLAHARRQGREGTAEEFIELVASRSSLTGRAYRVRCGDGGEVPSAQWFESELQRLRAADSSQPGG</sequence>
<organism evidence="2 3">
    <name type="scientific">Luteimonas wenzhouensis</name>
    <dbReference type="NCBI Taxonomy" id="2599615"/>
    <lineage>
        <taxon>Bacteria</taxon>
        <taxon>Pseudomonadati</taxon>
        <taxon>Pseudomonadota</taxon>
        <taxon>Gammaproteobacteria</taxon>
        <taxon>Lysobacterales</taxon>
        <taxon>Lysobacteraceae</taxon>
        <taxon>Luteimonas</taxon>
    </lineage>
</organism>
<keyword evidence="3" id="KW-1185">Reference proteome</keyword>
<gene>
    <name evidence="2" type="ORF">FQY79_00715</name>
</gene>
<keyword evidence="1" id="KW-0732">Signal</keyword>
<feature type="chain" id="PRO_5022855061" description="DUF5329 domain-containing protein" evidence="1">
    <location>
        <begin position="28"/>
        <end position="131"/>
    </location>
</feature>
<evidence type="ECO:0000256" key="1">
    <source>
        <dbReference type="SAM" id="SignalP"/>
    </source>
</evidence>
<proteinExistence type="predicted"/>
<dbReference type="EMBL" id="VOHE01000001">
    <property type="protein sequence ID" value="TWT21689.1"/>
    <property type="molecule type" value="Genomic_DNA"/>
</dbReference>
<dbReference type="InterPro" id="IPR035242">
    <property type="entry name" value="DUF5329"/>
</dbReference>